<evidence type="ECO:0000313" key="2">
    <source>
        <dbReference type="Proteomes" id="UP001165060"/>
    </source>
</evidence>
<dbReference type="EMBL" id="BRYB01006666">
    <property type="protein sequence ID" value="GMI54620.1"/>
    <property type="molecule type" value="Genomic_DNA"/>
</dbReference>
<keyword evidence="2" id="KW-1185">Reference proteome</keyword>
<proteinExistence type="predicted"/>
<protein>
    <submittedName>
        <fullName evidence="1">Uncharacterized protein</fullName>
    </submittedName>
</protein>
<evidence type="ECO:0000313" key="1">
    <source>
        <dbReference type="EMBL" id="GMI54620.1"/>
    </source>
</evidence>
<sequence length="181" mass="20211">MAEFEKELEQLTPKVYAELDLDKEDVEQATNYYYERDEETVTRAVNKLKNLYKQIGGTPPSSGPPPPDVDLPKFVEICREYFAAMTSTMQSVLDEVRESAGLPPHADIPASEVPAVQKMFGSRVEADGAAALKGKFGVTLDAFQTLMDKYQRIPQVGQVLGQLQMQQQAQFEQMGLKEGMM</sequence>
<reference evidence="1 2" key="1">
    <citation type="journal article" date="2023" name="Commun. Biol.">
        <title>Genome analysis of Parmales, the sister group of diatoms, reveals the evolutionary specialization of diatoms from phago-mixotrophs to photoautotrophs.</title>
        <authorList>
            <person name="Ban H."/>
            <person name="Sato S."/>
            <person name="Yoshikawa S."/>
            <person name="Yamada K."/>
            <person name="Nakamura Y."/>
            <person name="Ichinomiya M."/>
            <person name="Sato N."/>
            <person name="Blanc-Mathieu R."/>
            <person name="Endo H."/>
            <person name="Kuwata A."/>
            <person name="Ogata H."/>
        </authorList>
    </citation>
    <scope>NUCLEOTIDE SEQUENCE [LARGE SCALE GENOMIC DNA]</scope>
</reference>
<dbReference type="Proteomes" id="UP001165060">
    <property type="component" value="Unassembled WGS sequence"/>
</dbReference>
<gene>
    <name evidence="1" type="ORF">TeGR_g7514</name>
</gene>
<accession>A0ABQ6NB89</accession>
<organism evidence="1 2">
    <name type="scientific">Tetraparma gracilis</name>
    <dbReference type="NCBI Taxonomy" id="2962635"/>
    <lineage>
        <taxon>Eukaryota</taxon>
        <taxon>Sar</taxon>
        <taxon>Stramenopiles</taxon>
        <taxon>Ochrophyta</taxon>
        <taxon>Bolidophyceae</taxon>
        <taxon>Parmales</taxon>
        <taxon>Triparmaceae</taxon>
        <taxon>Tetraparma</taxon>
    </lineage>
</organism>
<name>A0ABQ6NB89_9STRA</name>
<comment type="caution">
    <text evidence="1">The sequence shown here is derived from an EMBL/GenBank/DDBJ whole genome shotgun (WGS) entry which is preliminary data.</text>
</comment>